<dbReference type="InterPro" id="IPR029066">
    <property type="entry name" value="PLP-binding_barrel"/>
</dbReference>
<dbReference type="InterPro" id="IPR009006">
    <property type="entry name" value="Ala_racemase/Decarboxylase_C"/>
</dbReference>
<dbReference type="InterPro" id="IPR000183">
    <property type="entry name" value="Orn/DAP/Arg_de-COase"/>
</dbReference>
<dbReference type="RefSeq" id="WP_092546610.1">
    <property type="nucleotide sequence ID" value="NZ_BOMJ01000066.1"/>
</dbReference>
<dbReference type="InterPro" id="IPR022657">
    <property type="entry name" value="De-COase2_CS"/>
</dbReference>
<dbReference type="Gene3D" id="2.40.37.10">
    <property type="entry name" value="Lyase, Ornithine Decarboxylase, Chain A, domain 1"/>
    <property type="match status" value="1"/>
</dbReference>
<organism evidence="5 6">
    <name type="scientific">Actinoplanes derwentensis</name>
    <dbReference type="NCBI Taxonomy" id="113562"/>
    <lineage>
        <taxon>Bacteria</taxon>
        <taxon>Bacillati</taxon>
        <taxon>Actinomycetota</taxon>
        <taxon>Actinomycetes</taxon>
        <taxon>Micromonosporales</taxon>
        <taxon>Micromonosporaceae</taxon>
        <taxon>Actinoplanes</taxon>
    </lineage>
</organism>
<dbReference type="GO" id="GO:0009089">
    <property type="term" value="P:lysine biosynthetic process via diaminopimelate"/>
    <property type="evidence" value="ECO:0007669"/>
    <property type="project" value="TreeGrafter"/>
</dbReference>
<comment type="cofactor">
    <cofactor evidence="1 3">
        <name>pyridoxal 5'-phosphate</name>
        <dbReference type="ChEBI" id="CHEBI:597326"/>
    </cofactor>
</comment>
<accession>A0A1H2BM46</accession>
<dbReference type="OrthoDB" id="3275594at2"/>
<evidence type="ECO:0000256" key="1">
    <source>
        <dbReference type="ARBA" id="ARBA00001933"/>
    </source>
</evidence>
<name>A0A1H2BM46_9ACTN</name>
<dbReference type="Pfam" id="PF02784">
    <property type="entry name" value="Orn_Arg_deC_N"/>
    <property type="match status" value="1"/>
</dbReference>
<dbReference type="InterPro" id="IPR022644">
    <property type="entry name" value="De-COase2_N"/>
</dbReference>
<evidence type="ECO:0000313" key="6">
    <source>
        <dbReference type="Proteomes" id="UP000198688"/>
    </source>
</evidence>
<protein>
    <submittedName>
        <fullName evidence="5">Diaminopimelate decarboxylase</fullName>
    </submittedName>
</protein>
<gene>
    <name evidence="5" type="ORF">SAMN04489716_4718</name>
</gene>
<dbReference type="PANTHER" id="PTHR43727">
    <property type="entry name" value="DIAMINOPIMELATE DECARBOXYLASE"/>
    <property type="match status" value="1"/>
</dbReference>
<keyword evidence="6" id="KW-1185">Reference proteome</keyword>
<dbReference type="SUPFAM" id="SSF50621">
    <property type="entry name" value="Alanine racemase C-terminal domain-like"/>
    <property type="match status" value="1"/>
</dbReference>
<dbReference type="PRINTS" id="PR01179">
    <property type="entry name" value="ODADCRBXLASE"/>
</dbReference>
<feature type="modified residue" description="N6-(pyridoxal phosphate)lysine" evidence="3">
    <location>
        <position position="66"/>
    </location>
</feature>
<dbReference type="PROSITE" id="PS00879">
    <property type="entry name" value="ODR_DC_2_2"/>
    <property type="match status" value="1"/>
</dbReference>
<evidence type="ECO:0000259" key="4">
    <source>
        <dbReference type="Pfam" id="PF02784"/>
    </source>
</evidence>
<evidence type="ECO:0000256" key="3">
    <source>
        <dbReference type="PIRSR" id="PIRSR600183-50"/>
    </source>
</evidence>
<dbReference type="SUPFAM" id="SSF51419">
    <property type="entry name" value="PLP-binding barrel"/>
    <property type="match status" value="1"/>
</dbReference>
<sequence>MLPLTPRIGPVTQSLLDEGDLLKQLVNGLGSPVNVVLPQALHANVAAFRAVHRRHRLGGRVHFAHKANRSAALLRELAATDAGVDVASLGELQHALGAGFAPGRIMATGPKDRAYLWLAARAGVTVNADSAAELAELAALVAAHDLPRVRIMVRLSGFETTGVRVMSRRSRFGVPFAGFDAVLDLIQKHERELELAGIAYHLDTMALTEKAVALEGCLAALERCRTRGLRPWTLDAGGGFGLGYLADEGEWERYTSELAQAVLGNRPPMTWNGYGYGLRAESGTLRGSLALYPAYRKVFGADYLDALLGTGTPALGSLLLDHMYDLDIEPGRALLDDCGLVVARVLEVRDDGDDTLVRLGLNARDVGLEEHGVLMDPILIRRNDFHFGPVGVYLLGNLCLESDLITRRKVHLPARPAPGDLLAFVNAAGYFMDLTATTALHQPLGRKVAAFRSGGSWQWSLDEQYWPIHPPSEPP</sequence>
<feature type="domain" description="Orn/DAP/Arg decarboxylase 2 N-terminal" evidence="4">
    <location>
        <begin position="59"/>
        <end position="262"/>
    </location>
</feature>
<feature type="active site" description="Proton donor" evidence="3">
    <location>
        <position position="399"/>
    </location>
</feature>
<evidence type="ECO:0000256" key="2">
    <source>
        <dbReference type="ARBA" id="ARBA00022898"/>
    </source>
</evidence>
<dbReference type="AlphaFoldDB" id="A0A1H2BM46"/>
<dbReference type="Gene3D" id="3.20.20.10">
    <property type="entry name" value="Alanine racemase"/>
    <property type="match status" value="1"/>
</dbReference>
<dbReference type="STRING" id="113562.SAMN04489716_4718"/>
<keyword evidence="2 3" id="KW-0663">Pyridoxal phosphate</keyword>
<proteinExistence type="predicted"/>
<dbReference type="Proteomes" id="UP000198688">
    <property type="component" value="Chromosome I"/>
</dbReference>
<reference evidence="5 6" key="1">
    <citation type="submission" date="2016-10" db="EMBL/GenBank/DDBJ databases">
        <authorList>
            <person name="de Groot N.N."/>
        </authorList>
    </citation>
    <scope>NUCLEOTIDE SEQUENCE [LARGE SCALE GENOMIC DNA]</scope>
    <source>
        <strain evidence="5 6">DSM 43941</strain>
    </source>
</reference>
<dbReference type="PANTHER" id="PTHR43727:SF2">
    <property type="entry name" value="GROUP IV DECARBOXYLASE"/>
    <property type="match status" value="1"/>
</dbReference>
<dbReference type="EMBL" id="LT629758">
    <property type="protein sequence ID" value="SDT59132.1"/>
    <property type="molecule type" value="Genomic_DNA"/>
</dbReference>
<evidence type="ECO:0000313" key="5">
    <source>
        <dbReference type="EMBL" id="SDT59132.1"/>
    </source>
</evidence>
<dbReference type="GO" id="GO:0008836">
    <property type="term" value="F:diaminopimelate decarboxylase activity"/>
    <property type="evidence" value="ECO:0007669"/>
    <property type="project" value="TreeGrafter"/>
</dbReference>